<evidence type="ECO:0000256" key="2">
    <source>
        <dbReference type="PROSITE-ProRule" id="PRU00176"/>
    </source>
</evidence>
<accession>A0AAW1P226</accession>
<name>A0AAW1P226_9CHLO</name>
<proteinExistence type="predicted"/>
<evidence type="ECO:0000313" key="6">
    <source>
        <dbReference type="Proteomes" id="UP001465755"/>
    </source>
</evidence>
<reference evidence="5 6" key="1">
    <citation type="journal article" date="2024" name="Nat. Commun.">
        <title>Phylogenomics reveals the evolutionary origins of lichenization in chlorophyte algae.</title>
        <authorList>
            <person name="Puginier C."/>
            <person name="Libourel C."/>
            <person name="Otte J."/>
            <person name="Skaloud P."/>
            <person name="Haon M."/>
            <person name="Grisel S."/>
            <person name="Petersen M."/>
            <person name="Berrin J.G."/>
            <person name="Delaux P.M."/>
            <person name="Dal Grande F."/>
            <person name="Keller J."/>
        </authorList>
    </citation>
    <scope>NUCLEOTIDE SEQUENCE [LARGE SCALE GENOMIC DNA]</scope>
    <source>
        <strain evidence="5 6">SAG 2036</strain>
    </source>
</reference>
<gene>
    <name evidence="5" type="ORF">WJX73_001690</name>
</gene>
<evidence type="ECO:0000313" key="5">
    <source>
        <dbReference type="EMBL" id="KAK9801853.1"/>
    </source>
</evidence>
<feature type="domain" description="RRM" evidence="4">
    <location>
        <begin position="17"/>
        <end position="95"/>
    </location>
</feature>
<dbReference type="AlphaFoldDB" id="A0AAW1P226"/>
<keyword evidence="1 2" id="KW-0694">RNA-binding</keyword>
<dbReference type="EMBL" id="JALJOQ010000075">
    <property type="protein sequence ID" value="KAK9801853.1"/>
    <property type="molecule type" value="Genomic_DNA"/>
</dbReference>
<evidence type="ECO:0000259" key="4">
    <source>
        <dbReference type="PROSITE" id="PS50102"/>
    </source>
</evidence>
<evidence type="ECO:0000256" key="1">
    <source>
        <dbReference type="ARBA" id="ARBA00022884"/>
    </source>
</evidence>
<organism evidence="5 6">
    <name type="scientific">Symbiochloris irregularis</name>
    <dbReference type="NCBI Taxonomy" id="706552"/>
    <lineage>
        <taxon>Eukaryota</taxon>
        <taxon>Viridiplantae</taxon>
        <taxon>Chlorophyta</taxon>
        <taxon>core chlorophytes</taxon>
        <taxon>Trebouxiophyceae</taxon>
        <taxon>Trebouxiales</taxon>
        <taxon>Trebouxiaceae</taxon>
        <taxon>Symbiochloris</taxon>
    </lineage>
</organism>
<dbReference type="Proteomes" id="UP001465755">
    <property type="component" value="Unassembled WGS sequence"/>
</dbReference>
<dbReference type="Pfam" id="PF00076">
    <property type="entry name" value="RRM_1"/>
    <property type="match status" value="1"/>
</dbReference>
<protein>
    <recommendedName>
        <fullName evidence="4">RRM domain-containing protein</fullName>
    </recommendedName>
</protein>
<dbReference type="PROSITE" id="PS50102">
    <property type="entry name" value="RRM"/>
    <property type="match status" value="1"/>
</dbReference>
<dbReference type="Gene3D" id="3.30.70.330">
    <property type="match status" value="1"/>
</dbReference>
<dbReference type="InterPro" id="IPR035979">
    <property type="entry name" value="RBD_domain_sf"/>
</dbReference>
<feature type="compositionally biased region" description="Basic and acidic residues" evidence="3">
    <location>
        <begin position="130"/>
        <end position="153"/>
    </location>
</feature>
<dbReference type="SUPFAM" id="SSF54928">
    <property type="entry name" value="RNA-binding domain, RBD"/>
    <property type="match status" value="1"/>
</dbReference>
<dbReference type="InterPro" id="IPR012677">
    <property type="entry name" value="Nucleotide-bd_a/b_plait_sf"/>
</dbReference>
<dbReference type="InterPro" id="IPR034168">
    <property type="entry name" value="PPIE_RRM"/>
</dbReference>
<dbReference type="SMART" id="SM00360">
    <property type="entry name" value="RRM"/>
    <property type="match status" value="1"/>
</dbReference>
<keyword evidence="6" id="KW-1185">Reference proteome</keyword>
<dbReference type="PANTHER" id="PTHR48037">
    <property type="entry name" value="ATPASE E1"/>
    <property type="match status" value="1"/>
</dbReference>
<dbReference type="InterPro" id="IPR000504">
    <property type="entry name" value="RRM_dom"/>
</dbReference>
<dbReference type="PANTHER" id="PTHR48037:SF1">
    <property type="entry name" value="RRM DOMAIN-CONTAINING PROTEIN"/>
    <property type="match status" value="1"/>
</dbReference>
<dbReference type="CDD" id="cd12347">
    <property type="entry name" value="RRM_PPIE"/>
    <property type="match status" value="1"/>
</dbReference>
<feature type="region of interest" description="Disordered" evidence="3">
    <location>
        <begin position="129"/>
        <end position="161"/>
    </location>
</feature>
<dbReference type="GO" id="GO:0003723">
    <property type="term" value="F:RNA binding"/>
    <property type="evidence" value="ECO:0007669"/>
    <property type="project" value="UniProtKB-UniRule"/>
</dbReference>
<evidence type="ECO:0000256" key="3">
    <source>
        <dbReference type="SAM" id="MobiDB-lite"/>
    </source>
</evidence>
<sequence>MQSTTVAVGGKGSNPKNVLYVGGLEENINEAILHSAFIAFGDIKDVNIPLDNTTGKHRGFGFVEYEDKSDAAAAIDNMHNAELYSRVLRVNYAQPMKIKGGDKGWSHQPVWADADDWYERQLAEEDLDKLDEADRKKAQEALSEKYNPKDPMQKAELALAT</sequence>
<comment type="caution">
    <text evidence="5">The sequence shown here is derived from an EMBL/GenBank/DDBJ whole genome shotgun (WGS) entry which is preliminary data.</text>
</comment>